<evidence type="ECO:0000256" key="8">
    <source>
        <dbReference type="ARBA" id="ARBA00026100"/>
    </source>
</evidence>
<dbReference type="Gene3D" id="3.40.390.10">
    <property type="entry name" value="Collagenase (Catalytic Domain)"/>
    <property type="match status" value="1"/>
</dbReference>
<dbReference type="Pfam" id="PF19310">
    <property type="entry name" value="TOP_N"/>
    <property type="match status" value="1"/>
</dbReference>
<feature type="domain" description="Peptidase M3A/M3B catalytic" evidence="11">
    <location>
        <begin position="288"/>
        <end position="765"/>
    </location>
</feature>
<dbReference type="RefSeq" id="XP_005775312.1">
    <property type="nucleotide sequence ID" value="XM_005775255.1"/>
</dbReference>
<dbReference type="AlphaFoldDB" id="A0A0D3JH98"/>
<dbReference type="Proteomes" id="UP000013827">
    <property type="component" value="Unassembled WGS sequence"/>
</dbReference>
<dbReference type="SUPFAM" id="SSF55486">
    <property type="entry name" value="Metalloproteases ('zincins'), catalytic domain"/>
    <property type="match status" value="1"/>
</dbReference>
<evidence type="ECO:0000256" key="6">
    <source>
        <dbReference type="ARBA" id="ARBA00023049"/>
    </source>
</evidence>
<dbReference type="eggNOG" id="KOG2089">
    <property type="taxonomic scope" value="Eukaryota"/>
</dbReference>
<feature type="domain" description="Oligopeptidase A N-terminal" evidence="12">
    <location>
        <begin position="71"/>
        <end position="201"/>
    </location>
</feature>
<evidence type="ECO:0000256" key="2">
    <source>
        <dbReference type="ARBA" id="ARBA00022670"/>
    </source>
</evidence>
<proteinExistence type="inferred from homology"/>
<dbReference type="CDD" id="cd06456">
    <property type="entry name" value="M3A_DCP"/>
    <property type="match status" value="1"/>
</dbReference>
<dbReference type="InterPro" id="IPR024077">
    <property type="entry name" value="Neurolysin/TOP_dom2"/>
</dbReference>
<keyword evidence="4 9" id="KW-0378">Hydrolase</keyword>
<dbReference type="Gene3D" id="1.10.1370.10">
    <property type="entry name" value="Neurolysin, domain 3"/>
    <property type="match status" value="1"/>
</dbReference>
<dbReference type="OMA" id="QLAMIDM"/>
<evidence type="ECO:0000313" key="13">
    <source>
        <dbReference type="EnsemblProtists" id="EOD22883"/>
    </source>
</evidence>
<dbReference type="GO" id="GO:0005829">
    <property type="term" value="C:cytosol"/>
    <property type="evidence" value="ECO:0007669"/>
    <property type="project" value="UniProtKB-ARBA"/>
</dbReference>
<dbReference type="InterPro" id="IPR034005">
    <property type="entry name" value="M3A_DCP"/>
</dbReference>
<dbReference type="PANTHER" id="PTHR11804:SF83">
    <property type="entry name" value="LD37516P"/>
    <property type="match status" value="1"/>
</dbReference>
<evidence type="ECO:0000256" key="5">
    <source>
        <dbReference type="ARBA" id="ARBA00022833"/>
    </source>
</evidence>
<feature type="coiled-coil region" evidence="10">
    <location>
        <begin position="67"/>
        <end position="94"/>
    </location>
</feature>
<keyword evidence="6 9" id="KW-0482">Metalloprotease</keyword>
<evidence type="ECO:0000256" key="1">
    <source>
        <dbReference type="ARBA" id="ARBA00006040"/>
    </source>
</evidence>
<keyword evidence="10" id="KW-0175">Coiled coil</keyword>
<comment type="cofactor">
    <cofactor evidence="9">
        <name>Zn(2+)</name>
        <dbReference type="ChEBI" id="CHEBI:29105"/>
    </cofactor>
    <text evidence="9">Binds 1 zinc ion.</text>
</comment>
<dbReference type="KEGG" id="ehx:EMIHUDRAFT_425843"/>
<dbReference type="InterPro" id="IPR001567">
    <property type="entry name" value="Pept_M3A_M3B_dom"/>
</dbReference>
<evidence type="ECO:0000256" key="4">
    <source>
        <dbReference type="ARBA" id="ARBA00022801"/>
    </source>
</evidence>
<keyword evidence="14" id="KW-1185">Reference proteome</keyword>
<dbReference type="EnsemblProtists" id="EOD22883">
    <property type="protein sequence ID" value="EOD22883"/>
    <property type="gene ID" value="EMIHUDRAFT_425843"/>
</dbReference>
<dbReference type="PANTHER" id="PTHR11804">
    <property type="entry name" value="PROTEASE M3 THIMET OLIGOPEPTIDASE-RELATED"/>
    <property type="match status" value="1"/>
</dbReference>
<comment type="similarity">
    <text evidence="1 9">Belongs to the peptidase M3 family.</text>
</comment>
<evidence type="ECO:0000313" key="14">
    <source>
        <dbReference type="Proteomes" id="UP000013827"/>
    </source>
</evidence>
<dbReference type="PaxDb" id="2903-EOD22883"/>
<evidence type="ECO:0000259" key="11">
    <source>
        <dbReference type="Pfam" id="PF01432"/>
    </source>
</evidence>
<dbReference type="FunFam" id="3.40.390.10:FF:000009">
    <property type="entry name" value="Oligopeptidase A"/>
    <property type="match status" value="1"/>
</dbReference>
<dbReference type="Pfam" id="PF01432">
    <property type="entry name" value="Peptidase_M3"/>
    <property type="match status" value="1"/>
</dbReference>
<evidence type="ECO:0000256" key="9">
    <source>
        <dbReference type="RuleBase" id="RU003435"/>
    </source>
</evidence>
<protein>
    <recommendedName>
        <fullName evidence="8">oligopeptidase A</fullName>
        <ecNumber evidence="8">3.4.24.70</ecNumber>
    </recommendedName>
</protein>
<organism evidence="13 14">
    <name type="scientific">Emiliania huxleyi (strain CCMP1516)</name>
    <dbReference type="NCBI Taxonomy" id="280463"/>
    <lineage>
        <taxon>Eukaryota</taxon>
        <taxon>Haptista</taxon>
        <taxon>Haptophyta</taxon>
        <taxon>Prymnesiophyceae</taxon>
        <taxon>Isochrysidales</taxon>
        <taxon>Noelaerhabdaceae</taxon>
        <taxon>Emiliania</taxon>
    </lineage>
</organism>
<dbReference type="GeneID" id="17268430"/>
<dbReference type="GO" id="GO:0006508">
    <property type="term" value="P:proteolysis"/>
    <property type="evidence" value="ECO:0007669"/>
    <property type="project" value="UniProtKB-KW"/>
</dbReference>
<dbReference type="STRING" id="2903.R1CJ45"/>
<dbReference type="GO" id="GO:0046872">
    <property type="term" value="F:metal ion binding"/>
    <property type="evidence" value="ECO:0007669"/>
    <property type="project" value="UniProtKB-UniRule"/>
</dbReference>
<sequence>MLRSVRGQIRFGLKSTAVGSPRSVLALSTAATAAAASIASSEAAENPLLNAPALFPRFADIRPEHVQPAMKTRLAEAQTALENLERDVEATLARGETPPYAHLADSVERLGELVSGPWGAVGHLKMVKDSADLRSAADAVEPDVVAFSSKLSGSAALHKGWCALRDDEAAWGALSTAQRRVAELEILNGELAGVGLLGAEKARFEQIQTELAALSTAFSNAVLDGTKAFAKVLTAPEAVAGLPASARAMMAASARSRDIKHASSGEEASAEAGPWVATLDGPCFLAVMTFADDSGLREALYRAYVTRASEFGGDDNGPRIRRILQLRKEKAALLGRSSHAEVSLAAKMATLGEANALLEDLRAKSYAPAAKEHEQLEAFAGRRIALWDVNYYAEKLKEQQFSYDEEASRIENIALRQYLPLDRVLDGLFGVVSRLFGVTVVERRPADVGAQVWDEHVRLFELQRDGAPAAYVFLDPFARAAEKRGGAWMDEVCSRSRAFASAGSAVRLPVAHMVCNQSPPVTEADGSVTPSLMTFREVETLFHECGHALQHMLTKVDEGHRGTAPPTLLGASVAAGIRGVEWDAVEQPSQFMENWAYELRTLRGMAKHWKSGEPIDEATVHKLRSAKNYRAASMMLRQLKATSRARARACVCVSRPSPELATRLTIRTSVLPSLPEDRFLCSFAHIFAGGYAAGYYSYKWAEVLSADGFAAFEEAGLEDESAIVALGRRYAETVMGLGGSLPAAAVFKLFRGRAPTADALLRHSDLA</sequence>
<accession>A0A0D3JH98</accession>
<keyword evidence="2 9" id="KW-0645">Protease</keyword>
<evidence type="ECO:0000256" key="3">
    <source>
        <dbReference type="ARBA" id="ARBA00022723"/>
    </source>
</evidence>
<evidence type="ECO:0000256" key="10">
    <source>
        <dbReference type="SAM" id="Coils"/>
    </source>
</evidence>
<dbReference type="HOGENOM" id="CLU_001805_4_1_1"/>
<dbReference type="EC" id="3.4.24.70" evidence="8"/>
<keyword evidence="5 9" id="KW-0862">Zinc</keyword>
<reference evidence="14" key="1">
    <citation type="journal article" date="2013" name="Nature">
        <title>Pan genome of the phytoplankton Emiliania underpins its global distribution.</title>
        <authorList>
            <person name="Read B.A."/>
            <person name="Kegel J."/>
            <person name="Klute M.J."/>
            <person name="Kuo A."/>
            <person name="Lefebvre S.C."/>
            <person name="Maumus F."/>
            <person name="Mayer C."/>
            <person name="Miller J."/>
            <person name="Monier A."/>
            <person name="Salamov A."/>
            <person name="Young J."/>
            <person name="Aguilar M."/>
            <person name="Claverie J.M."/>
            <person name="Frickenhaus S."/>
            <person name="Gonzalez K."/>
            <person name="Herman E.K."/>
            <person name="Lin Y.C."/>
            <person name="Napier J."/>
            <person name="Ogata H."/>
            <person name="Sarno A.F."/>
            <person name="Shmutz J."/>
            <person name="Schroeder D."/>
            <person name="de Vargas C."/>
            <person name="Verret F."/>
            <person name="von Dassow P."/>
            <person name="Valentin K."/>
            <person name="Van de Peer Y."/>
            <person name="Wheeler G."/>
            <person name="Dacks J.B."/>
            <person name="Delwiche C.F."/>
            <person name="Dyhrman S.T."/>
            <person name="Glockner G."/>
            <person name="John U."/>
            <person name="Richards T."/>
            <person name="Worden A.Z."/>
            <person name="Zhang X."/>
            <person name="Grigoriev I.V."/>
            <person name="Allen A.E."/>
            <person name="Bidle K."/>
            <person name="Borodovsky M."/>
            <person name="Bowler C."/>
            <person name="Brownlee C."/>
            <person name="Cock J.M."/>
            <person name="Elias M."/>
            <person name="Gladyshev V.N."/>
            <person name="Groth M."/>
            <person name="Guda C."/>
            <person name="Hadaegh A."/>
            <person name="Iglesias-Rodriguez M.D."/>
            <person name="Jenkins J."/>
            <person name="Jones B.M."/>
            <person name="Lawson T."/>
            <person name="Leese F."/>
            <person name="Lindquist E."/>
            <person name="Lobanov A."/>
            <person name="Lomsadze A."/>
            <person name="Malik S.B."/>
            <person name="Marsh M.E."/>
            <person name="Mackinder L."/>
            <person name="Mock T."/>
            <person name="Mueller-Roeber B."/>
            <person name="Pagarete A."/>
            <person name="Parker M."/>
            <person name="Probert I."/>
            <person name="Quesneville H."/>
            <person name="Raines C."/>
            <person name="Rensing S.A."/>
            <person name="Riano-Pachon D.M."/>
            <person name="Richier S."/>
            <person name="Rokitta S."/>
            <person name="Shiraiwa Y."/>
            <person name="Soanes D.M."/>
            <person name="van der Giezen M."/>
            <person name="Wahlund T.M."/>
            <person name="Williams B."/>
            <person name="Wilson W."/>
            <person name="Wolfe G."/>
            <person name="Wurch L.L."/>
        </authorList>
    </citation>
    <scope>NUCLEOTIDE SEQUENCE</scope>
</reference>
<dbReference type="InterPro" id="IPR045666">
    <property type="entry name" value="OpdA_N"/>
</dbReference>
<dbReference type="GO" id="GO:0004222">
    <property type="term" value="F:metalloendopeptidase activity"/>
    <property type="evidence" value="ECO:0007669"/>
    <property type="project" value="UniProtKB-EC"/>
</dbReference>
<dbReference type="InterPro" id="IPR024079">
    <property type="entry name" value="MetalloPept_cat_dom_sf"/>
</dbReference>
<dbReference type="Gene3D" id="1.10.1370.40">
    <property type="match status" value="1"/>
</dbReference>
<keyword evidence="3 9" id="KW-0479">Metal-binding</keyword>
<evidence type="ECO:0000259" key="12">
    <source>
        <dbReference type="Pfam" id="PF19310"/>
    </source>
</evidence>
<name>A0A0D3JH98_EMIH1</name>
<evidence type="ECO:0000256" key="7">
    <source>
        <dbReference type="ARBA" id="ARBA00024603"/>
    </source>
</evidence>
<dbReference type="GO" id="GO:0006518">
    <property type="term" value="P:peptide metabolic process"/>
    <property type="evidence" value="ECO:0007669"/>
    <property type="project" value="TreeGrafter"/>
</dbReference>
<comment type="catalytic activity">
    <reaction evidence="7">
        <text>Hydrolysis of oligopeptides, with broad specificity. Gly or Ala commonly occur as P1 or P1' residues, but more distant residues are also important, as is shown by the fact that Z-Gly-Pro-Gly-|-Gly-Pro-Ala is cleaved, but not Z-(Gly)(5).</text>
        <dbReference type="EC" id="3.4.24.70"/>
    </reaction>
</comment>
<reference evidence="13" key="2">
    <citation type="submission" date="2024-10" db="UniProtKB">
        <authorList>
            <consortium name="EnsemblProtists"/>
        </authorList>
    </citation>
    <scope>IDENTIFICATION</scope>
</reference>
<dbReference type="InterPro" id="IPR045090">
    <property type="entry name" value="Pept_M3A_M3B"/>
</dbReference>